<proteinExistence type="predicted"/>
<protein>
    <recommendedName>
        <fullName evidence="11">Reverse transcriptase RNase H-like domain-containing protein</fullName>
    </recommendedName>
</protein>
<evidence type="ECO:0000256" key="5">
    <source>
        <dbReference type="ARBA" id="ARBA00022801"/>
    </source>
</evidence>
<dbReference type="OrthoDB" id="96655at2759"/>
<dbReference type="InterPro" id="IPR043502">
    <property type="entry name" value="DNA/RNA_pol_sf"/>
</dbReference>
<keyword evidence="6" id="KW-0695">RNA-directed DNA polymerase</keyword>
<dbReference type="GO" id="GO:0004519">
    <property type="term" value="F:endonuclease activity"/>
    <property type="evidence" value="ECO:0007669"/>
    <property type="project" value="UniProtKB-KW"/>
</dbReference>
<gene>
    <name evidence="9" type="ORF">GQ55_2G173600</name>
</gene>
<keyword evidence="4" id="KW-0255">Endonuclease</keyword>
<dbReference type="CDD" id="cd09274">
    <property type="entry name" value="RNase_HI_RT_Ty3"/>
    <property type="match status" value="1"/>
</dbReference>
<dbReference type="InterPro" id="IPR050951">
    <property type="entry name" value="Retrovirus_Pol_polyprotein"/>
</dbReference>
<dbReference type="InterPro" id="IPR041588">
    <property type="entry name" value="Integrase_H2C2"/>
</dbReference>
<keyword evidence="1" id="KW-0808">Transferase</keyword>
<evidence type="ECO:0000313" key="10">
    <source>
        <dbReference type="Proteomes" id="UP000244336"/>
    </source>
</evidence>
<feature type="domain" description="Reverse transcriptase RNase H-like" evidence="7">
    <location>
        <begin position="134"/>
        <end position="231"/>
    </location>
</feature>
<dbReference type="InterPro" id="IPR043128">
    <property type="entry name" value="Rev_trsase/Diguanyl_cyclase"/>
</dbReference>
<dbReference type="GO" id="GO:0003676">
    <property type="term" value="F:nucleic acid binding"/>
    <property type="evidence" value="ECO:0007669"/>
    <property type="project" value="InterPro"/>
</dbReference>
<accession>A0A2T7EQ66</accession>
<dbReference type="STRING" id="1504633.A0A2T7EQ66"/>
<dbReference type="InterPro" id="IPR036397">
    <property type="entry name" value="RNaseH_sf"/>
</dbReference>
<dbReference type="EMBL" id="CM009750">
    <property type="protein sequence ID" value="PUZ69970.1"/>
    <property type="molecule type" value="Genomic_DNA"/>
</dbReference>
<keyword evidence="3" id="KW-0540">Nuclease</keyword>
<keyword evidence="10" id="KW-1185">Reference proteome</keyword>
<sequence>MKDENEEHLRLVLQKLIENHLYAKFSKCEFWLREVSFLGHVITGGGGGIAVDPEKVIDVLNWEPPTTVSEIRSFLGLARYYRRFIEGFSKTVKHLTSLLEKDKKFIWSKPYQNSFDELRKRLTTAPVLAMPNIHKSFDIYCDASKQGLGCVLIQEGYVIAYASRQLRKHEQNYPTHYLELAAVVHALKIWRHYLLGHGCQIYTDHKSLKYIFTQNDLNLRQRRWLELIKDYDMEIHYHPGKANGVADALSRKGYVNATMVSQMPRELYKEFEQLNLGFIAHMEGIAIEVEPTLEQEIRKGQLEDPKIQEIKEMIEAGKAPDSTEDEHGTMWFRKRICVPVVDHIREKFLQEAHDSTYSIHSGSTKMYQDLKERYWWYGMKCDVAAHVALCDVCQRVKAEH</sequence>
<evidence type="ECO:0000313" key="9">
    <source>
        <dbReference type="EMBL" id="PUZ69970.1"/>
    </source>
</evidence>
<evidence type="ECO:0000256" key="4">
    <source>
        <dbReference type="ARBA" id="ARBA00022759"/>
    </source>
</evidence>
<dbReference type="Gramene" id="PUZ69970">
    <property type="protein sequence ID" value="PUZ69970"/>
    <property type="gene ID" value="GQ55_2G173600"/>
</dbReference>
<dbReference type="Pfam" id="PF17917">
    <property type="entry name" value="RT_RNaseH"/>
    <property type="match status" value="1"/>
</dbReference>
<dbReference type="Gene3D" id="3.30.420.10">
    <property type="entry name" value="Ribonuclease H-like superfamily/Ribonuclease H"/>
    <property type="match status" value="1"/>
</dbReference>
<dbReference type="Gene3D" id="1.10.340.70">
    <property type="match status" value="1"/>
</dbReference>
<dbReference type="Gene3D" id="3.30.70.270">
    <property type="match status" value="2"/>
</dbReference>
<name>A0A2T7EQ66_9POAL</name>
<evidence type="ECO:0000256" key="3">
    <source>
        <dbReference type="ARBA" id="ARBA00022722"/>
    </source>
</evidence>
<reference evidence="9 10" key="1">
    <citation type="submission" date="2018-04" db="EMBL/GenBank/DDBJ databases">
        <title>WGS assembly of Panicum hallii var. hallii HAL2.</title>
        <authorList>
            <person name="Lovell J."/>
            <person name="Jenkins J."/>
            <person name="Lowry D."/>
            <person name="Mamidi S."/>
            <person name="Sreedasyam A."/>
            <person name="Weng X."/>
            <person name="Barry K."/>
            <person name="Bonette J."/>
            <person name="Campitelli B."/>
            <person name="Daum C."/>
            <person name="Gordon S."/>
            <person name="Gould B."/>
            <person name="Lipzen A."/>
            <person name="MacQueen A."/>
            <person name="Palacio-Mejia J."/>
            <person name="Plott C."/>
            <person name="Shakirov E."/>
            <person name="Shu S."/>
            <person name="Yoshinaga Y."/>
            <person name="Zane M."/>
            <person name="Rokhsar D."/>
            <person name="Grimwood J."/>
            <person name="Schmutz J."/>
            <person name="Juenger T."/>
        </authorList>
    </citation>
    <scope>NUCLEOTIDE SEQUENCE [LARGE SCALE GENOMIC DNA]</scope>
    <source>
        <strain evidence="10">cv. HAL2</strain>
    </source>
</reference>
<dbReference type="SUPFAM" id="SSF56672">
    <property type="entry name" value="DNA/RNA polymerases"/>
    <property type="match status" value="1"/>
</dbReference>
<evidence type="ECO:0000256" key="6">
    <source>
        <dbReference type="ARBA" id="ARBA00022918"/>
    </source>
</evidence>
<keyword evidence="5" id="KW-0378">Hydrolase</keyword>
<dbReference type="PANTHER" id="PTHR37984">
    <property type="entry name" value="PROTEIN CBG26694"/>
    <property type="match status" value="1"/>
</dbReference>
<dbReference type="Proteomes" id="UP000244336">
    <property type="component" value="Chromosome 2"/>
</dbReference>
<evidence type="ECO:0000256" key="1">
    <source>
        <dbReference type="ARBA" id="ARBA00022679"/>
    </source>
</evidence>
<dbReference type="FunFam" id="3.10.20.370:FF:000001">
    <property type="entry name" value="Retrovirus-related Pol polyprotein from transposon 17.6-like protein"/>
    <property type="match status" value="1"/>
</dbReference>
<dbReference type="GO" id="GO:0016787">
    <property type="term" value="F:hydrolase activity"/>
    <property type="evidence" value="ECO:0007669"/>
    <property type="project" value="UniProtKB-KW"/>
</dbReference>
<organism evidence="9 10">
    <name type="scientific">Panicum hallii var. hallii</name>
    <dbReference type="NCBI Taxonomy" id="1504633"/>
    <lineage>
        <taxon>Eukaryota</taxon>
        <taxon>Viridiplantae</taxon>
        <taxon>Streptophyta</taxon>
        <taxon>Embryophyta</taxon>
        <taxon>Tracheophyta</taxon>
        <taxon>Spermatophyta</taxon>
        <taxon>Magnoliopsida</taxon>
        <taxon>Liliopsida</taxon>
        <taxon>Poales</taxon>
        <taxon>Poaceae</taxon>
        <taxon>PACMAD clade</taxon>
        <taxon>Panicoideae</taxon>
        <taxon>Panicodae</taxon>
        <taxon>Paniceae</taxon>
        <taxon>Panicinae</taxon>
        <taxon>Panicum</taxon>
        <taxon>Panicum sect. Panicum</taxon>
    </lineage>
</organism>
<feature type="domain" description="Integrase zinc-binding" evidence="8">
    <location>
        <begin position="343"/>
        <end position="398"/>
    </location>
</feature>
<evidence type="ECO:0000256" key="2">
    <source>
        <dbReference type="ARBA" id="ARBA00022695"/>
    </source>
</evidence>
<keyword evidence="2" id="KW-0548">Nucleotidyltransferase</keyword>
<dbReference type="AlphaFoldDB" id="A0A2T7EQ66"/>
<evidence type="ECO:0008006" key="11">
    <source>
        <dbReference type="Google" id="ProtNLM"/>
    </source>
</evidence>
<dbReference type="FunFam" id="3.30.70.270:FF:000020">
    <property type="entry name" value="Transposon Tf2-6 polyprotein-like Protein"/>
    <property type="match status" value="1"/>
</dbReference>
<dbReference type="PANTHER" id="PTHR37984:SF5">
    <property type="entry name" value="PROTEIN NYNRIN-LIKE"/>
    <property type="match status" value="1"/>
</dbReference>
<evidence type="ECO:0000259" key="8">
    <source>
        <dbReference type="Pfam" id="PF17921"/>
    </source>
</evidence>
<dbReference type="InterPro" id="IPR041373">
    <property type="entry name" value="RT_RNaseH"/>
</dbReference>
<dbReference type="GO" id="GO:0003964">
    <property type="term" value="F:RNA-directed DNA polymerase activity"/>
    <property type="evidence" value="ECO:0007669"/>
    <property type="project" value="UniProtKB-KW"/>
</dbReference>
<dbReference type="Pfam" id="PF17921">
    <property type="entry name" value="Integrase_H2C2"/>
    <property type="match status" value="1"/>
</dbReference>
<evidence type="ECO:0000259" key="7">
    <source>
        <dbReference type="Pfam" id="PF17917"/>
    </source>
</evidence>